<feature type="non-terminal residue" evidence="1">
    <location>
        <position position="67"/>
    </location>
</feature>
<protein>
    <submittedName>
        <fullName evidence="1">Phosphomannomutase/phosphoglucomutase</fullName>
    </submittedName>
</protein>
<sequence length="67" mass="7476">MMPKPLADIAPNTFEFEVLPLVKPTGFREYDARWWFNGIGKEKAPELNLTGVQALGLGMATLFHELG</sequence>
<evidence type="ECO:0000313" key="2">
    <source>
        <dbReference type="Proteomes" id="UP000259610"/>
    </source>
</evidence>
<reference evidence="1 2" key="1">
    <citation type="journal article" date="2018" name="Nat. Biotechnol.">
        <title>A standardized bacterial taxonomy based on genome phylogeny substantially revises the tree of life.</title>
        <authorList>
            <person name="Parks D.H."/>
            <person name="Chuvochina M."/>
            <person name="Waite D.W."/>
            <person name="Rinke C."/>
            <person name="Skarshewski A."/>
            <person name="Chaumeil P.A."/>
            <person name="Hugenholtz P."/>
        </authorList>
    </citation>
    <scope>NUCLEOTIDE SEQUENCE [LARGE SCALE GENOMIC DNA]</scope>
    <source>
        <strain evidence="1">UBA8733</strain>
    </source>
</reference>
<comment type="caution">
    <text evidence="1">The sequence shown here is derived from an EMBL/GenBank/DDBJ whole genome shotgun (WGS) entry which is preliminary data.</text>
</comment>
<name>A0A3B9GWB5_9PROT</name>
<evidence type="ECO:0000313" key="1">
    <source>
        <dbReference type="EMBL" id="HAE26304.1"/>
    </source>
</evidence>
<dbReference type="Proteomes" id="UP000259610">
    <property type="component" value="Unassembled WGS sequence"/>
</dbReference>
<proteinExistence type="predicted"/>
<organism evidence="1 2">
    <name type="scientific">Hyphomonas adhaerens</name>
    <dbReference type="NCBI Taxonomy" id="81029"/>
    <lineage>
        <taxon>Bacteria</taxon>
        <taxon>Pseudomonadati</taxon>
        <taxon>Pseudomonadota</taxon>
        <taxon>Alphaproteobacteria</taxon>
        <taxon>Hyphomonadales</taxon>
        <taxon>Hyphomonadaceae</taxon>
        <taxon>Hyphomonas</taxon>
    </lineage>
</organism>
<gene>
    <name evidence="1" type="ORF">DCG58_04020</name>
</gene>
<dbReference type="EMBL" id="DMAN01000087">
    <property type="protein sequence ID" value="HAE26304.1"/>
    <property type="molecule type" value="Genomic_DNA"/>
</dbReference>
<dbReference type="AlphaFoldDB" id="A0A3B9GWB5"/>
<accession>A0A3B9GWB5</accession>